<reference evidence="6" key="2">
    <citation type="submission" date="2020-09" db="EMBL/GenBank/DDBJ databases">
        <authorList>
            <person name="Sun Q."/>
            <person name="Zhou Y."/>
        </authorList>
    </citation>
    <scope>NUCLEOTIDE SEQUENCE</scope>
    <source>
        <strain evidence="6">CGMCC 4.5737</strain>
    </source>
</reference>
<gene>
    <name evidence="6" type="primary">asnB</name>
    <name evidence="6" type="ORF">GCM10012275_29270</name>
</gene>
<organism evidence="6 7">
    <name type="scientific">Longimycelium tulufanense</name>
    <dbReference type="NCBI Taxonomy" id="907463"/>
    <lineage>
        <taxon>Bacteria</taxon>
        <taxon>Bacillati</taxon>
        <taxon>Actinomycetota</taxon>
        <taxon>Actinomycetes</taxon>
        <taxon>Pseudonocardiales</taxon>
        <taxon>Pseudonocardiaceae</taxon>
        <taxon>Longimycelium</taxon>
    </lineage>
</organism>
<dbReference type="EC" id="6.3.5.4" evidence="2"/>
<keyword evidence="3" id="KW-0028">Amino-acid biosynthesis</keyword>
<protein>
    <recommendedName>
        <fullName evidence="2">asparagine synthase (glutamine-hydrolyzing)</fullName>
        <ecNumber evidence="2">6.3.5.4</ecNumber>
    </recommendedName>
</protein>
<dbReference type="InterPro" id="IPR014729">
    <property type="entry name" value="Rossmann-like_a/b/a_fold"/>
</dbReference>
<feature type="domain" description="Asparagine synthetase" evidence="5">
    <location>
        <begin position="216"/>
        <end position="599"/>
    </location>
</feature>
<evidence type="ECO:0000256" key="2">
    <source>
        <dbReference type="ARBA" id="ARBA00012737"/>
    </source>
</evidence>
<evidence type="ECO:0000256" key="3">
    <source>
        <dbReference type="ARBA" id="ARBA00022888"/>
    </source>
</evidence>
<dbReference type="Proteomes" id="UP000637578">
    <property type="component" value="Unassembled WGS sequence"/>
</dbReference>
<dbReference type="Pfam" id="PF00733">
    <property type="entry name" value="Asn_synthase"/>
    <property type="match status" value="1"/>
</dbReference>
<proteinExistence type="predicted"/>
<evidence type="ECO:0000259" key="5">
    <source>
        <dbReference type="Pfam" id="PF00733"/>
    </source>
</evidence>
<dbReference type="RefSeq" id="WP_189057962.1">
    <property type="nucleotide sequence ID" value="NZ_BMMK01000012.1"/>
</dbReference>
<dbReference type="EMBL" id="BMMK01000012">
    <property type="protein sequence ID" value="GGM56323.1"/>
    <property type="molecule type" value="Genomic_DNA"/>
</dbReference>
<comment type="caution">
    <text evidence="6">The sequence shown here is derived from an EMBL/GenBank/DDBJ whole genome shotgun (WGS) entry which is preliminary data.</text>
</comment>
<keyword evidence="7" id="KW-1185">Reference proteome</keyword>
<dbReference type="InterPro" id="IPR051786">
    <property type="entry name" value="ASN_synthetase/amidase"/>
</dbReference>
<reference evidence="6" key="1">
    <citation type="journal article" date="2014" name="Int. J. Syst. Evol. Microbiol.">
        <title>Complete genome sequence of Corynebacterium casei LMG S-19264T (=DSM 44701T), isolated from a smear-ripened cheese.</title>
        <authorList>
            <consortium name="US DOE Joint Genome Institute (JGI-PGF)"/>
            <person name="Walter F."/>
            <person name="Albersmeier A."/>
            <person name="Kalinowski J."/>
            <person name="Ruckert C."/>
        </authorList>
    </citation>
    <scope>NUCLEOTIDE SEQUENCE</scope>
    <source>
        <strain evidence="6">CGMCC 4.5737</strain>
    </source>
</reference>
<dbReference type="GO" id="GO:0006529">
    <property type="term" value="P:asparagine biosynthetic process"/>
    <property type="evidence" value="ECO:0007669"/>
    <property type="project" value="UniProtKB-KW"/>
</dbReference>
<dbReference type="PANTHER" id="PTHR43284:SF1">
    <property type="entry name" value="ASPARAGINE SYNTHETASE"/>
    <property type="match status" value="1"/>
</dbReference>
<dbReference type="InterPro" id="IPR001962">
    <property type="entry name" value="Asn_synthase"/>
</dbReference>
<dbReference type="GO" id="GO:0004066">
    <property type="term" value="F:asparagine synthase (glutamine-hydrolyzing) activity"/>
    <property type="evidence" value="ECO:0007669"/>
    <property type="project" value="UniProtKB-EC"/>
</dbReference>
<evidence type="ECO:0000256" key="4">
    <source>
        <dbReference type="ARBA" id="ARBA00048741"/>
    </source>
</evidence>
<sequence length="615" mass="67071">MPVRNEATGHGEEYFVVLPDHEAAFAVAPSLRAPRVVAHASGRPWLVGRWGESSLRVAETGPTRLAVLGCCPVTAEELRYEAERLGDLADLDRLARRLPGTFHLLAAHGGRLRAQGNAAGLRRVFHAMVGDITVLSDRADLLGGLAGAALDERQIAARLLWPAPHPLPETPLWRGVSGVPADCCVTVAADSRTTRVSRWWYPPEPTIALAEGAPRLREALATAVRVRAGAGGALSCDLSGGLDSTSICFLAGRDARVLASTWPGRDPADDDLAWARRAAAHLPAVEHLVWPAEESPLVYAGLLEIDDRLDEPTIGVMDRARVLCHLPRLAAHGSRLHLTGIGGDHIAWCSEAHYHDLVRRQPGFALRQLRGFRALFTWPTAGMLRALSDGRSYRRWLADSVRTLRAERPSSVQVALGWGMPPRLFDWVTPQAERAAREVILAAAEAAEPLAEGHGQHVDLEQILGCTRILRQWDQMAARVGLPMAHPFLDDRVVEAALAVRPDERVTPWQYKPLLVAAMRGIVPDECLRRRSKAQAAMDAAQGLREHRGDLLALWTDSRLAELGLVDAGRLRALAQRPDTPELQEAILYSTIACEVWLRALESSRTAPAPAAPTH</sequence>
<dbReference type="Gene3D" id="3.40.50.620">
    <property type="entry name" value="HUPs"/>
    <property type="match status" value="2"/>
</dbReference>
<dbReference type="AlphaFoldDB" id="A0A8J3C8U0"/>
<evidence type="ECO:0000313" key="6">
    <source>
        <dbReference type="EMBL" id="GGM56323.1"/>
    </source>
</evidence>
<evidence type="ECO:0000313" key="7">
    <source>
        <dbReference type="Proteomes" id="UP000637578"/>
    </source>
</evidence>
<name>A0A8J3C8U0_9PSEU</name>
<keyword evidence="3" id="KW-0061">Asparagine biosynthesis</keyword>
<dbReference type="SUPFAM" id="SSF52402">
    <property type="entry name" value="Adenine nucleotide alpha hydrolases-like"/>
    <property type="match status" value="1"/>
</dbReference>
<comment type="pathway">
    <text evidence="1">Amino-acid biosynthesis; L-asparagine biosynthesis; L-asparagine from L-aspartate (L-Gln route): step 1/1.</text>
</comment>
<evidence type="ECO:0000256" key="1">
    <source>
        <dbReference type="ARBA" id="ARBA00005187"/>
    </source>
</evidence>
<comment type="catalytic activity">
    <reaction evidence="4">
        <text>L-aspartate + L-glutamine + ATP + H2O = L-asparagine + L-glutamate + AMP + diphosphate + H(+)</text>
        <dbReference type="Rhea" id="RHEA:12228"/>
        <dbReference type="ChEBI" id="CHEBI:15377"/>
        <dbReference type="ChEBI" id="CHEBI:15378"/>
        <dbReference type="ChEBI" id="CHEBI:29985"/>
        <dbReference type="ChEBI" id="CHEBI:29991"/>
        <dbReference type="ChEBI" id="CHEBI:30616"/>
        <dbReference type="ChEBI" id="CHEBI:33019"/>
        <dbReference type="ChEBI" id="CHEBI:58048"/>
        <dbReference type="ChEBI" id="CHEBI:58359"/>
        <dbReference type="ChEBI" id="CHEBI:456215"/>
        <dbReference type="EC" id="6.3.5.4"/>
    </reaction>
</comment>
<accession>A0A8J3C8U0</accession>
<dbReference type="PANTHER" id="PTHR43284">
    <property type="entry name" value="ASPARAGINE SYNTHETASE (GLUTAMINE-HYDROLYZING)"/>
    <property type="match status" value="1"/>
</dbReference>